<dbReference type="GO" id="GO:0032259">
    <property type="term" value="P:methylation"/>
    <property type="evidence" value="ECO:0007669"/>
    <property type="project" value="UniProtKB-KW"/>
</dbReference>
<proteinExistence type="predicted"/>
<dbReference type="Pfam" id="PF13649">
    <property type="entry name" value="Methyltransf_25"/>
    <property type="match status" value="1"/>
</dbReference>
<keyword evidence="1 3" id="KW-0808">Transferase</keyword>
<dbReference type="InterPro" id="IPR029063">
    <property type="entry name" value="SAM-dependent_MTases_sf"/>
</dbReference>
<reference evidence="3 4" key="1">
    <citation type="submission" date="2024-02" db="EMBL/GenBank/DDBJ databases">
        <title>Complete sequences of two Paenibacillus sp. strains and one Lysinibacillus strain isolated from the environment on STAA medium highlight biotechnological potential.</title>
        <authorList>
            <person name="Attere S.A."/>
            <person name="Piche L.C."/>
            <person name="Intertaglia L."/>
            <person name="Lami R."/>
            <person name="Charette S.J."/>
            <person name="Vincent A.T."/>
        </authorList>
    </citation>
    <scope>NUCLEOTIDE SEQUENCE [LARGE SCALE GENOMIC DNA]</scope>
    <source>
        <strain evidence="3 4">Y5S-7</strain>
    </source>
</reference>
<dbReference type="PANTHER" id="PTHR43861">
    <property type="entry name" value="TRANS-ACONITATE 2-METHYLTRANSFERASE-RELATED"/>
    <property type="match status" value="1"/>
</dbReference>
<dbReference type="GO" id="GO:0008168">
    <property type="term" value="F:methyltransferase activity"/>
    <property type="evidence" value="ECO:0007669"/>
    <property type="project" value="UniProtKB-KW"/>
</dbReference>
<feature type="domain" description="Methyltransferase" evidence="2">
    <location>
        <begin position="31"/>
        <end position="123"/>
    </location>
</feature>
<gene>
    <name evidence="3" type="ORF">V6668_16500</name>
</gene>
<dbReference type="SUPFAM" id="SSF53335">
    <property type="entry name" value="S-adenosyl-L-methionine-dependent methyltransferases"/>
    <property type="match status" value="1"/>
</dbReference>
<dbReference type="Gene3D" id="3.40.50.150">
    <property type="entry name" value="Vaccinia Virus protein VP39"/>
    <property type="match status" value="1"/>
</dbReference>
<evidence type="ECO:0000313" key="3">
    <source>
        <dbReference type="EMBL" id="WWP18118.1"/>
    </source>
</evidence>
<protein>
    <submittedName>
        <fullName evidence="3">Class I SAM-dependent methyltransferase</fullName>
        <ecNumber evidence="3">2.1.1.-</ecNumber>
    </submittedName>
</protein>
<evidence type="ECO:0000256" key="1">
    <source>
        <dbReference type="ARBA" id="ARBA00022679"/>
    </source>
</evidence>
<keyword evidence="3" id="KW-0489">Methyltransferase</keyword>
<evidence type="ECO:0000259" key="2">
    <source>
        <dbReference type="Pfam" id="PF13649"/>
    </source>
</evidence>
<organism evidence="3 4">
    <name type="scientific">Paenibacillus amylolyticus</name>
    <dbReference type="NCBI Taxonomy" id="1451"/>
    <lineage>
        <taxon>Bacteria</taxon>
        <taxon>Bacillati</taxon>
        <taxon>Bacillota</taxon>
        <taxon>Bacilli</taxon>
        <taxon>Bacillales</taxon>
        <taxon>Paenibacillaceae</taxon>
        <taxon>Paenibacillus</taxon>
    </lineage>
</organism>
<name>A0ABD8AKY0_PAEAM</name>
<dbReference type="CDD" id="cd02440">
    <property type="entry name" value="AdoMet_MTases"/>
    <property type="match status" value="1"/>
</dbReference>
<dbReference type="EMBL" id="CP145892">
    <property type="protein sequence ID" value="WWP18118.1"/>
    <property type="molecule type" value="Genomic_DNA"/>
</dbReference>
<evidence type="ECO:0000313" key="4">
    <source>
        <dbReference type="Proteomes" id="UP001364764"/>
    </source>
</evidence>
<dbReference type="InterPro" id="IPR041698">
    <property type="entry name" value="Methyltransf_25"/>
</dbReference>
<accession>A0ABD8AKY0</accession>
<dbReference type="AlphaFoldDB" id="A0ABD8AKY0"/>
<dbReference type="RefSeq" id="WP_036673619.1">
    <property type="nucleotide sequence ID" value="NZ_CP145892.1"/>
</dbReference>
<dbReference type="Gene3D" id="2.20.25.110">
    <property type="entry name" value="S-adenosyl-L-methionine-dependent methyltransferases"/>
    <property type="match status" value="1"/>
</dbReference>
<dbReference type="GeneID" id="93477099"/>
<sequence length="239" mass="27921">MIPLVYDQINHWGKDDEFFLALLKRLQVESIADLGCGTGRWTTHLVQYGYKITAIDPNEEAIEVARSKDNSESVEWIIGDSADLQTNTYDAVIMTANVAQVFLTDDSWKRVISDVFRSLKIGGHFIFDTRNPLVKVWEEWEKDKTPDLAKDRLSGDPLEIYTEYEGFEGDIYTFYEIVKNTKTDKVLVHEKMQLRFRNQEEFNESLKQIGFSKIKTYGDWEFKQANSQNRSFIFHCVKY</sequence>
<dbReference type="EC" id="2.1.1.-" evidence="3"/>
<dbReference type="Proteomes" id="UP001364764">
    <property type="component" value="Chromosome"/>
</dbReference>